<evidence type="ECO:0000313" key="3">
    <source>
        <dbReference type="EMBL" id="XDO02273.1"/>
    </source>
</evidence>
<feature type="compositionally biased region" description="Acidic residues" evidence="1">
    <location>
        <begin position="699"/>
        <end position="724"/>
    </location>
</feature>
<evidence type="ECO:0000256" key="1">
    <source>
        <dbReference type="SAM" id="MobiDB-lite"/>
    </source>
</evidence>
<accession>A0AB39JAS7</accession>
<proteinExistence type="predicted"/>
<organism evidence="3">
    <name type="scientific">Florenciella sp. virus SA2</name>
    <dbReference type="NCBI Taxonomy" id="3240092"/>
    <lineage>
        <taxon>Viruses</taxon>
    </lineage>
</organism>
<reference evidence="3" key="1">
    <citation type="submission" date="2024-03" db="EMBL/GenBank/DDBJ databases">
        <title>Eukaryotic viruses encode the ribosomal protein eL40.</title>
        <authorList>
            <person name="Thomy J."/>
            <person name="Schvarcz C.R."/>
            <person name="McBeain K.A."/>
            <person name="Edwards K.F."/>
            <person name="Steward G.F."/>
        </authorList>
    </citation>
    <scope>NUCLEOTIDE SEQUENCE</scope>
    <source>
        <strain evidence="3">FloV-SA2</strain>
    </source>
</reference>
<feature type="region of interest" description="Disordered" evidence="1">
    <location>
        <begin position="662"/>
        <end position="744"/>
    </location>
</feature>
<dbReference type="EMBL" id="PP542043">
    <property type="protein sequence ID" value="XDO02273.1"/>
    <property type="molecule type" value="Genomic_DNA"/>
</dbReference>
<feature type="compositionally biased region" description="Polar residues" evidence="1">
    <location>
        <begin position="662"/>
        <end position="674"/>
    </location>
</feature>
<feature type="compositionally biased region" description="Basic and acidic residues" evidence="1">
    <location>
        <begin position="675"/>
        <end position="698"/>
    </location>
</feature>
<feature type="compositionally biased region" description="Basic and acidic residues" evidence="1">
    <location>
        <begin position="725"/>
        <end position="742"/>
    </location>
</feature>
<name>A0AB39JAS7_9VIRU</name>
<sequence>MGNTLSNNTKNVNDNETLINMVDKIATNYILQQNMIDIIRFTDKTYRQNLIILTSYILEQKLTNLDLSVLKKRISPKKNTNTKNNNNQEKNIVYLANKNSVEQNLFSSEEEKKKTILYISKFYIKIMVLFSSIVSVIDPQYIYVNNEGIEKLFYLKDFNDIKMIDAENKKLKLHKIDNPMNLVKKRLSILKNKMESSDLHENNSSYVINPGEKLCSLNAESSTLTSEVGIKELDTLYYDIFDEDTETWSKRSKEMEDQYKADVLLFYQIFTGQKDKPPHIKSFEDIELLDFHNLQRCKNKDFFEDLLVSKNDKLFKKYLLKIEEIQEMTKIQKKKLLFILKTIFLQTETDSFIINPELTIDDLIQKQKQIKESIMDIYINCEKKFIEALLLYEKMYDNQYGELVQAQINNINTIRTINNENIVQSNNLREIQQNNIVLNNEILNNVSENMSSLPIPNQPQMPISVNVTNQPQMPVSENAVPVPVTNQPQMPVSENAVPVPVPVPVTNQPQMPVSENAVPVPVPVTNQPQMPVSENAVPVPVPVTNQPQMPVSENAVPVPVTNQPQMPVSQNVSSLPQQYQLNNGVSNVTTNQKIPISEGLSPYMKNTSPIMPTKINNASYNMPAPLMKNSLSMPENPNLQSQNNLTELSILNKSAQSNVNKVNAVSPNENNMKNTVEENKDSLEENKDLDKDLDKDSLDGDTDSLDDDSLDEDSLDGDSLDEDKDTNKDKNGLDEEKKETDKNVTSQFKSIATYLGF</sequence>
<keyword evidence="2" id="KW-0812">Transmembrane</keyword>
<evidence type="ECO:0000256" key="2">
    <source>
        <dbReference type="SAM" id="Phobius"/>
    </source>
</evidence>
<keyword evidence="2" id="KW-1133">Transmembrane helix</keyword>
<feature type="transmembrane region" description="Helical" evidence="2">
    <location>
        <begin position="122"/>
        <end position="143"/>
    </location>
</feature>
<protein>
    <submittedName>
        <fullName evidence="3">Uncharacterized protein</fullName>
    </submittedName>
</protein>
<keyword evidence="2" id="KW-0472">Membrane</keyword>
<gene>
    <name evidence="3" type="ORF">FloV-SA2_00455</name>
</gene>